<gene>
    <name evidence="3" type="ORF">NDI38_06550</name>
</gene>
<feature type="region of interest" description="Disordered" evidence="1">
    <location>
        <begin position="182"/>
        <end position="221"/>
    </location>
</feature>
<keyword evidence="4" id="KW-1185">Reference proteome</keyword>
<evidence type="ECO:0000256" key="1">
    <source>
        <dbReference type="SAM" id="MobiDB-lite"/>
    </source>
</evidence>
<accession>A0ABV0KI70</accession>
<dbReference type="EMBL" id="JAMPLM010000003">
    <property type="protein sequence ID" value="MEP1058095.1"/>
    <property type="molecule type" value="Genomic_DNA"/>
</dbReference>
<evidence type="ECO:0000313" key="4">
    <source>
        <dbReference type="Proteomes" id="UP001476950"/>
    </source>
</evidence>
<protein>
    <submittedName>
        <fullName evidence="3">Uncharacterized protein</fullName>
    </submittedName>
</protein>
<evidence type="ECO:0000313" key="3">
    <source>
        <dbReference type="EMBL" id="MEP1058095.1"/>
    </source>
</evidence>
<feature type="signal peptide" evidence="2">
    <location>
        <begin position="1"/>
        <end position="40"/>
    </location>
</feature>
<proteinExistence type="predicted"/>
<feature type="compositionally biased region" description="Low complexity" evidence="1">
    <location>
        <begin position="196"/>
        <end position="221"/>
    </location>
</feature>
<keyword evidence="2" id="KW-0732">Signal</keyword>
<dbReference type="RefSeq" id="WP_190451606.1">
    <property type="nucleotide sequence ID" value="NZ_JAMPLM010000003.1"/>
</dbReference>
<reference evidence="3 4" key="1">
    <citation type="submission" date="2022-04" db="EMBL/GenBank/DDBJ databases">
        <title>Positive selection, recombination, and allopatry shape intraspecific diversity of widespread and dominant cyanobacteria.</title>
        <authorList>
            <person name="Wei J."/>
            <person name="Shu W."/>
            <person name="Hu C."/>
        </authorList>
    </citation>
    <scope>NUCLEOTIDE SEQUENCE [LARGE SCALE GENOMIC DNA]</scope>
    <source>
        <strain evidence="3 4">AS-A4</strain>
    </source>
</reference>
<dbReference type="Proteomes" id="UP001476950">
    <property type="component" value="Unassembled WGS sequence"/>
</dbReference>
<sequence>MNAQIHQPTPQSGVSFVSTLASLSVAAGLLAIVLPAPAIAANDYDRCTSDLLGAKITTEEAASACSRAFAPRDLASCVSQLSGNTFAAADALNACRQVRRPREMATCVVDIRREVTDSTAAEVLDSCRRSLLPKRYSDCVVGVNRAAKVPPTQALDSCVDASYFPREVDPTFLPFTPSGGVSVTPLQTETPLQTSPAPEVTSPAPTAPATTTPAQPIPQLY</sequence>
<feature type="chain" id="PRO_5045806746" evidence="2">
    <location>
        <begin position="41"/>
        <end position="221"/>
    </location>
</feature>
<feature type="compositionally biased region" description="Polar residues" evidence="1">
    <location>
        <begin position="182"/>
        <end position="195"/>
    </location>
</feature>
<comment type="caution">
    <text evidence="3">The sequence shown here is derived from an EMBL/GenBank/DDBJ whole genome shotgun (WGS) entry which is preliminary data.</text>
</comment>
<evidence type="ECO:0000256" key="2">
    <source>
        <dbReference type="SAM" id="SignalP"/>
    </source>
</evidence>
<organism evidence="3 4">
    <name type="scientific">Stenomitos frigidus AS-A4</name>
    <dbReference type="NCBI Taxonomy" id="2933935"/>
    <lineage>
        <taxon>Bacteria</taxon>
        <taxon>Bacillati</taxon>
        <taxon>Cyanobacteriota</taxon>
        <taxon>Cyanophyceae</taxon>
        <taxon>Leptolyngbyales</taxon>
        <taxon>Leptolyngbyaceae</taxon>
        <taxon>Stenomitos</taxon>
    </lineage>
</organism>
<name>A0ABV0KI70_9CYAN</name>